<evidence type="ECO:0000259" key="1">
    <source>
        <dbReference type="Pfam" id="PF00934"/>
    </source>
</evidence>
<dbReference type="Gene3D" id="1.10.287.850">
    <property type="entry name" value="HP0062-like domain"/>
    <property type="match status" value="1"/>
</dbReference>
<reference evidence="2 3" key="1">
    <citation type="submission" date="2018-09" db="EMBL/GenBank/DDBJ databases">
        <authorList>
            <person name="Tagini F."/>
        </authorList>
    </citation>
    <scope>NUCLEOTIDE SEQUENCE [LARGE SCALE GENOMIC DNA]</scope>
    <source>
        <strain evidence="2 3">MK13</strain>
    </source>
</reference>
<keyword evidence="3" id="KW-1185">Reference proteome</keyword>
<gene>
    <name evidence="2" type="primary">lipY_2</name>
    <name evidence="2" type="ORF">LAUMK13_03998</name>
</gene>
<dbReference type="SUPFAM" id="SSF140459">
    <property type="entry name" value="PE/PPE dimer-like"/>
    <property type="match status" value="1"/>
</dbReference>
<organism evidence="2 3">
    <name type="scientific">Mycobacterium innocens</name>
    <dbReference type="NCBI Taxonomy" id="2341083"/>
    <lineage>
        <taxon>Bacteria</taxon>
        <taxon>Bacillati</taxon>
        <taxon>Actinomycetota</taxon>
        <taxon>Actinomycetes</taxon>
        <taxon>Mycobacteriales</taxon>
        <taxon>Mycobacteriaceae</taxon>
        <taxon>Mycobacterium</taxon>
    </lineage>
</organism>
<dbReference type="AlphaFoldDB" id="A0A498QC80"/>
<dbReference type="Pfam" id="PF00934">
    <property type="entry name" value="PE"/>
    <property type="match status" value="1"/>
</dbReference>
<proteinExistence type="predicted"/>
<dbReference type="OrthoDB" id="4679608at2"/>
<feature type="domain" description="PE" evidence="1">
    <location>
        <begin position="7"/>
        <end position="88"/>
    </location>
</feature>
<name>A0A498QC80_9MYCO</name>
<evidence type="ECO:0000313" key="3">
    <source>
        <dbReference type="Proteomes" id="UP000267289"/>
    </source>
</evidence>
<accession>A0A498QC80</accession>
<keyword evidence="2" id="KW-0378">Hydrolase</keyword>
<dbReference type="Proteomes" id="UP000267289">
    <property type="component" value="Unassembled WGS sequence"/>
</dbReference>
<sequence length="221" mass="22683">MSFLLAEPQRVTAATDLAGIGSTIGAANTAAEAATTGVIPAALDELSAALASLFSAHGQAYQALGAQAARFHDQFVQALNAGANLYAGSPLQQLSKAAQLNFNTNLVNNELGFDRWLVTNEVGLEQPFFGADSALNGVINRGFNVGNLLVGTGEQALNTVVGALVPANFTSSLLTGSGAQVFNGGQIGGLADAFDQSLMVAADLAGLVTSRYDRARSVRLR</sequence>
<dbReference type="EC" id="3.1.1.3" evidence="2"/>
<dbReference type="EMBL" id="UPHQ01000215">
    <property type="protein sequence ID" value="VBA42384.1"/>
    <property type="molecule type" value="Genomic_DNA"/>
</dbReference>
<evidence type="ECO:0000313" key="2">
    <source>
        <dbReference type="EMBL" id="VBA42384.1"/>
    </source>
</evidence>
<dbReference type="InterPro" id="IPR038332">
    <property type="entry name" value="PPE_sf"/>
</dbReference>
<dbReference type="RefSeq" id="WP_082274472.1">
    <property type="nucleotide sequence ID" value="NZ_UPHQ01000215.1"/>
</dbReference>
<dbReference type="GO" id="GO:0004806">
    <property type="term" value="F:triacylglycerol lipase activity"/>
    <property type="evidence" value="ECO:0007669"/>
    <property type="project" value="UniProtKB-EC"/>
</dbReference>
<protein>
    <submittedName>
        <fullName evidence="2">Triacylglycerol lipase</fullName>
        <ecNumber evidence="2">3.1.1.3</ecNumber>
    </submittedName>
</protein>
<dbReference type="InterPro" id="IPR000084">
    <property type="entry name" value="PE-PGRS_N"/>
</dbReference>